<dbReference type="GO" id="GO:0006260">
    <property type="term" value="P:DNA replication"/>
    <property type="evidence" value="ECO:0007669"/>
    <property type="project" value="InterPro"/>
</dbReference>
<evidence type="ECO:0000256" key="3">
    <source>
        <dbReference type="PIRNR" id="PIRNR002070"/>
    </source>
</evidence>
<dbReference type="AlphaFoldDB" id="A0A1F5NA57"/>
<evidence type="ECO:0000256" key="1">
    <source>
        <dbReference type="ARBA" id="ARBA00023125"/>
    </source>
</evidence>
<dbReference type="PANTHER" id="PTHR10302">
    <property type="entry name" value="SINGLE-STRANDED DNA-BINDING PROTEIN"/>
    <property type="match status" value="1"/>
</dbReference>
<dbReference type="PROSITE" id="PS50935">
    <property type="entry name" value="SSB"/>
    <property type="match status" value="1"/>
</dbReference>
<evidence type="ECO:0000313" key="6">
    <source>
        <dbReference type="Proteomes" id="UP000177610"/>
    </source>
</evidence>
<dbReference type="EMBL" id="MFEH01000001">
    <property type="protein sequence ID" value="OGE74458.1"/>
    <property type="molecule type" value="Genomic_DNA"/>
</dbReference>
<organism evidence="5 6">
    <name type="scientific">Candidatus Doudnabacteria bacterium RIFCSPHIGHO2_01_FULL_41_86</name>
    <dbReference type="NCBI Taxonomy" id="1817821"/>
    <lineage>
        <taxon>Bacteria</taxon>
        <taxon>Candidatus Doudnaibacteriota</taxon>
    </lineage>
</organism>
<dbReference type="SUPFAM" id="SSF50249">
    <property type="entry name" value="Nucleic acid-binding proteins"/>
    <property type="match status" value="1"/>
</dbReference>
<dbReference type="CDD" id="cd04496">
    <property type="entry name" value="SSB_OBF"/>
    <property type="match status" value="1"/>
</dbReference>
<keyword evidence="1 2" id="KW-0238">DNA-binding</keyword>
<dbReference type="PIRSF" id="PIRSF002070">
    <property type="entry name" value="SSB"/>
    <property type="match status" value="1"/>
</dbReference>
<comment type="caution">
    <text evidence="2">Lacks conserved residue(s) required for the propagation of feature annotation.</text>
</comment>
<dbReference type="GO" id="GO:0009295">
    <property type="term" value="C:nucleoid"/>
    <property type="evidence" value="ECO:0007669"/>
    <property type="project" value="TreeGrafter"/>
</dbReference>
<dbReference type="Proteomes" id="UP000177610">
    <property type="component" value="Unassembled WGS sequence"/>
</dbReference>
<dbReference type="InterPro" id="IPR011344">
    <property type="entry name" value="ssDNA-bd"/>
</dbReference>
<proteinExistence type="inferred from homology"/>
<dbReference type="HAMAP" id="MF_00984">
    <property type="entry name" value="SSB"/>
    <property type="match status" value="1"/>
</dbReference>
<dbReference type="PANTHER" id="PTHR10302:SF27">
    <property type="entry name" value="SINGLE-STRANDED DNA-BINDING PROTEIN"/>
    <property type="match status" value="1"/>
</dbReference>
<evidence type="ECO:0000313" key="5">
    <source>
        <dbReference type="EMBL" id="OGE74458.1"/>
    </source>
</evidence>
<feature type="compositionally biased region" description="Low complexity" evidence="4">
    <location>
        <begin position="108"/>
        <end position="127"/>
    </location>
</feature>
<feature type="region of interest" description="Disordered" evidence="4">
    <location>
        <begin position="108"/>
        <end position="148"/>
    </location>
</feature>
<evidence type="ECO:0000256" key="2">
    <source>
        <dbReference type="HAMAP-Rule" id="MF_00984"/>
    </source>
</evidence>
<dbReference type="InterPro" id="IPR012340">
    <property type="entry name" value="NA-bd_OB-fold"/>
</dbReference>
<dbReference type="Gene3D" id="2.40.50.140">
    <property type="entry name" value="Nucleic acid-binding proteins"/>
    <property type="match status" value="1"/>
</dbReference>
<dbReference type="NCBIfam" id="TIGR00621">
    <property type="entry name" value="ssb"/>
    <property type="match status" value="1"/>
</dbReference>
<evidence type="ECO:0000256" key="4">
    <source>
        <dbReference type="SAM" id="MobiDB-lite"/>
    </source>
</evidence>
<dbReference type="STRING" id="1817821.A2717_02905"/>
<dbReference type="Pfam" id="PF00436">
    <property type="entry name" value="SSB"/>
    <property type="match status" value="1"/>
</dbReference>
<comment type="subunit">
    <text evidence="2">Homotetramer.</text>
</comment>
<gene>
    <name evidence="5" type="ORF">A2717_02905</name>
</gene>
<comment type="caution">
    <text evidence="5">The sequence shown here is derived from an EMBL/GenBank/DDBJ whole genome shotgun (WGS) entry which is preliminary data.</text>
</comment>
<dbReference type="InterPro" id="IPR000424">
    <property type="entry name" value="Primosome_PriB/ssb"/>
</dbReference>
<reference evidence="5 6" key="1">
    <citation type="journal article" date="2016" name="Nat. Commun.">
        <title>Thousands of microbial genomes shed light on interconnected biogeochemical processes in an aquifer system.</title>
        <authorList>
            <person name="Anantharaman K."/>
            <person name="Brown C.T."/>
            <person name="Hug L.A."/>
            <person name="Sharon I."/>
            <person name="Castelle C.J."/>
            <person name="Probst A.J."/>
            <person name="Thomas B.C."/>
            <person name="Singh A."/>
            <person name="Wilkins M.J."/>
            <person name="Karaoz U."/>
            <person name="Brodie E.L."/>
            <person name="Williams K.H."/>
            <person name="Hubbard S.S."/>
            <person name="Banfield J.F."/>
        </authorList>
    </citation>
    <scope>NUCLEOTIDE SEQUENCE [LARGE SCALE GENOMIC DNA]</scope>
</reference>
<dbReference type="GO" id="GO:0003697">
    <property type="term" value="F:single-stranded DNA binding"/>
    <property type="evidence" value="ECO:0007669"/>
    <property type="project" value="UniProtKB-UniRule"/>
</dbReference>
<sequence>MDLNKVQIIGRLTRDPEVRTTPTGKNVCSFSVATGFTWTDQSGQKKEQTEFHNVIAWGKLGDIIAQYMKKGRQIYIEGRLQTTSWDDKTSGQKRYKTEIIAENMIMLGGKPEGSSGAGSSAVASAKAEQPEPKSELPEIQIDNDDLPF</sequence>
<accession>A0A1F5NA57</accession>
<name>A0A1F5NA57_9BACT</name>
<protein>
    <recommendedName>
        <fullName evidence="2 3">Single-stranded DNA-binding protein</fullName>
        <shortName evidence="2">SSB</shortName>
    </recommendedName>
</protein>